<name>A0A381PKX0_9ZZZZ</name>
<protein>
    <recommendedName>
        <fullName evidence="8">DUF350 domain-containing protein</fullName>
    </recommendedName>
</protein>
<sequence>MELDPFGLQSVFSTYARAIGWSVVAALGFSIGIGLALKVFDWMSTDIDEWEEIKKGNMGVSLIFITLIASVAFLVHKVL</sequence>
<keyword evidence="2" id="KW-1003">Cell membrane</keyword>
<keyword evidence="4 6" id="KW-1133">Transmembrane helix</keyword>
<keyword evidence="3 6" id="KW-0812">Transmembrane</keyword>
<evidence type="ECO:0000256" key="1">
    <source>
        <dbReference type="ARBA" id="ARBA00004651"/>
    </source>
</evidence>
<comment type="subcellular location">
    <subcellularLocation>
        <location evidence="1">Cell membrane</location>
        <topology evidence="1">Multi-pass membrane protein</topology>
    </subcellularLocation>
</comment>
<evidence type="ECO:0000256" key="5">
    <source>
        <dbReference type="ARBA" id="ARBA00023136"/>
    </source>
</evidence>
<accession>A0A381PKX0</accession>
<feature type="transmembrane region" description="Helical" evidence="6">
    <location>
        <begin position="58"/>
        <end position="76"/>
    </location>
</feature>
<feature type="transmembrane region" description="Helical" evidence="6">
    <location>
        <begin position="18"/>
        <end position="37"/>
    </location>
</feature>
<evidence type="ECO:0000313" key="7">
    <source>
        <dbReference type="EMBL" id="SUZ67685.1"/>
    </source>
</evidence>
<evidence type="ECO:0000256" key="6">
    <source>
        <dbReference type="SAM" id="Phobius"/>
    </source>
</evidence>
<dbReference type="InterPro" id="IPR007140">
    <property type="entry name" value="DUF350"/>
</dbReference>
<keyword evidence="5 6" id="KW-0472">Membrane</keyword>
<reference evidence="7" key="1">
    <citation type="submission" date="2018-05" db="EMBL/GenBank/DDBJ databases">
        <authorList>
            <person name="Lanie J.A."/>
            <person name="Ng W.-L."/>
            <person name="Kazmierczak K.M."/>
            <person name="Andrzejewski T.M."/>
            <person name="Davidsen T.M."/>
            <person name="Wayne K.J."/>
            <person name="Tettelin H."/>
            <person name="Glass J.I."/>
            <person name="Rusch D."/>
            <person name="Podicherti R."/>
            <person name="Tsui H.-C.T."/>
            <person name="Winkler M.E."/>
        </authorList>
    </citation>
    <scope>NUCLEOTIDE SEQUENCE</scope>
</reference>
<dbReference type="AlphaFoldDB" id="A0A381PKX0"/>
<dbReference type="GO" id="GO:0005886">
    <property type="term" value="C:plasma membrane"/>
    <property type="evidence" value="ECO:0007669"/>
    <property type="project" value="UniProtKB-SubCell"/>
</dbReference>
<evidence type="ECO:0000256" key="2">
    <source>
        <dbReference type="ARBA" id="ARBA00022475"/>
    </source>
</evidence>
<dbReference type="Pfam" id="PF03994">
    <property type="entry name" value="DUF350"/>
    <property type="match status" value="1"/>
</dbReference>
<dbReference type="EMBL" id="UINC01001018">
    <property type="protein sequence ID" value="SUZ67685.1"/>
    <property type="molecule type" value="Genomic_DNA"/>
</dbReference>
<evidence type="ECO:0008006" key="8">
    <source>
        <dbReference type="Google" id="ProtNLM"/>
    </source>
</evidence>
<evidence type="ECO:0000256" key="3">
    <source>
        <dbReference type="ARBA" id="ARBA00022692"/>
    </source>
</evidence>
<gene>
    <name evidence="7" type="ORF">METZ01_LOCUS20539</name>
</gene>
<evidence type="ECO:0000256" key="4">
    <source>
        <dbReference type="ARBA" id="ARBA00022989"/>
    </source>
</evidence>
<proteinExistence type="predicted"/>
<organism evidence="7">
    <name type="scientific">marine metagenome</name>
    <dbReference type="NCBI Taxonomy" id="408172"/>
    <lineage>
        <taxon>unclassified sequences</taxon>
        <taxon>metagenomes</taxon>
        <taxon>ecological metagenomes</taxon>
    </lineage>
</organism>